<dbReference type="PANTHER" id="PTHR11362">
    <property type="entry name" value="PHOSPHATIDYLETHANOLAMINE-BINDING PROTEIN"/>
    <property type="match status" value="1"/>
</dbReference>
<evidence type="ECO:0000313" key="2">
    <source>
        <dbReference type="EMBL" id="KAH7283457.1"/>
    </source>
</evidence>
<protein>
    <recommendedName>
        <fullName evidence="4">Phosphatidylethanolamine-binding protein</fullName>
    </recommendedName>
</protein>
<feature type="chain" id="PRO_5035915541" description="Phosphatidylethanolamine-binding protein" evidence="1">
    <location>
        <begin position="22"/>
        <end position="154"/>
    </location>
</feature>
<dbReference type="InterPro" id="IPR035810">
    <property type="entry name" value="PEBP_euk"/>
</dbReference>
<keyword evidence="1" id="KW-0732">Signal</keyword>
<proteinExistence type="predicted"/>
<dbReference type="SUPFAM" id="SSF49777">
    <property type="entry name" value="PEBP-like"/>
    <property type="match status" value="1"/>
</dbReference>
<comment type="caution">
    <text evidence="2">The sequence shown here is derived from an EMBL/GenBank/DDBJ whole genome shotgun (WGS) entry which is preliminary data.</text>
</comment>
<dbReference type="Gene3D" id="3.90.280.10">
    <property type="entry name" value="PEBP-like"/>
    <property type="match status" value="1"/>
</dbReference>
<dbReference type="OrthoDB" id="1895565at2759"/>
<evidence type="ECO:0000256" key="1">
    <source>
        <dbReference type="SAM" id="SignalP"/>
    </source>
</evidence>
<name>A0A8T2QH49_CERRI</name>
<keyword evidence="3" id="KW-1185">Reference proteome</keyword>
<sequence>MIWTKLWIAVAGRLAMISVIASTVAGRGKHEVIPPCLDAFGAPRIGVNLSFNGSDVRTGQLLPINLTVSPPHVSLDMPSSLARCRLTLVMVNPDAPSPTYPYLSLFLHWIVVNIAPAYGPYEDIVRSGEEAVTYTPPAPPTGTHRYFLLVFKQT</sequence>
<evidence type="ECO:0000313" key="3">
    <source>
        <dbReference type="Proteomes" id="UP000825935"/>
    </source>
</evidence>
<evidence type="ECO:0008006" key="4">
    <source>
        <dbReference type="Google" id="ProtNLM"/>
    </source>
</evidence>
<dbReference type="CDD" id="cd00866">
    <property type="entry name" value="PEBP_euk"/>
    <property type="match status" value="1"/>
</dbReference>
<dbReference type="InterPro" id="IPR036610">
    <property type="entry name" value="PEBP-like_sf"/>
</dbReference>
<organism evidence="2 3">
    <name type="scientific">Ceratopteris richardii</name>
    <name type="common">Triangle waterfern</name>
    <dbReference type="NCBI Taxonomy" id="49495"/>
    <lineage>
        <taxon>Eukaryota</taxon>
        <taxon>Viridiplantae</taxon>
        <taxon>Streptophyta</taxon>
        <taxon>Embryophyta</taxon>
        <taxon>Tracheophyta</taxon>
        <taxon>Polypodiopsida</taxon>
        <taxon>Polypodiidae</taxon>
        <taxon>Polypodiales</taxon>
        <taxon>Pteridineae</taxon>
        <taxon>Pteridaceae</taxon>
        <taxon>Parkerioideae</taxon>
        <taxon>Ceratopteris</taxon>
    </lineage>
</organism>
<dbReference type="Pfam" id="PF01161">
    <property type="entry name" value="PBP"/>
    <property type="match status" value="1"/>
</dbReference>
<accession>A0A8T2QH49</accession>
<dbReference type="EMBL" id="CM035439">
    <property type="protein sequence ID" value="KAH7283457.1"/>
    <property type="molecule type" value="Genomic_DNA"/>
</dbReference>
<feature type="signal peptide" evidence="1">
    <location>
        <begin position="1"/>
        <end position="21"/>
    </location>
</feature>
<dbReference type="AlphaFoldDB" id="A0A8T2QH49"/>
<dbReference type="Proteomes" id="UP000825935">
    <property type="component" value="Chromosome 34"/>
</dbReference>
<reference evidence="2" key="1">
    <citation type="submission" date="2021-08" db="EMBL/GenBank/DDBJ databases">
        <title>WGS assembly of Ceratopteris richardii.</title>
        <authorList>
            <person name="Marchant D.B."/>
            <person name="Chen G."/>
            <person name="Jenkins J."/>
            <person name="Shu S."/>
            <person name="Leebens-Mack J."/>
            <person name="Grimwood J."/>
            <person name="Schmutz J."/>
            <person name="Soltis P."/>
            <person name="Soltis D."/>
            <person name="Chen Z.-H."/>
        </authorList>
    </citation>
    <scope>NUCLEOTIDE SEQUENCE</scope>
    <source>
        <strain evidence="2">Whitten #5841</strain>
        <tissue evidence="2">Leaf</tissue>
    </source>
</reference>
<dbReference type="PANTHER" id="PTHR11362:SF82">
    <property type="entry name" value="PHOSPHATIDYLETHANOLAMINE-BINDING PROTEIN 4"/>
    <property type="match status" value="1"/>
</dbReference>
<gene>
    <name evidence="2" type="ORF">KP509_34G008300</name>
</gene>
<dbReference type="InterPro" id="IPR008914">
    <property type="entry name" value="PEBP"/>
</dbReference>